<organism evidence="1 2">
    <name type="scientific">Catenuloplanes atrovinosus</name>
    <dbReference type="NCBI Taxonomy" id="137266"/>
    <lineage>
        <taxon>Bacteria</taxon>
        <taxon>Bacillati</taxon>
        <taxon>Actinomycetota</taxon>
        <taxon>Actinomycetes</taxon>
        <taxon>Micromonosporales</taxon>
        <taxon>Micromonosporaceae</taxon>
        <taxon>Catenuloplanes</taxon>
    </lineage>
</organism>
<gene>
    <name evidence="1" type="ORF">J2S41_002427</name>
</gene>
<protein>
    <submittedName>
        <fullName evidence="1">DNA-binding transcriptional LysR family regulator</fullName>
    </submittedName>
</protein>
<keyword evidence="2" id="KW-1185">Reference proteome</keyword>
<name>A0AAE3YP19_9ACTN</name>
<sequence>MPPRSANIASEPSAVAEAIGVPQPTATRWIAVLSGTVGVPLTRRSGTRGD</sequence>
<dbReference type="GO" id="GO:0003677">
    <property type="term" value="F:DNA binding"/>
    <property type="evidence" value="ECO:0007669"/>
    <property type="project" value="UniProtKB-KW"/>
</dbReference>
<reference evidence="1" key="1">
    <citation type="submission" date="2023-07" db="EMBL/GenBank/DDBJ databases">
        <title>Sequencing the genomes of 1000 actinobacteria strains.</title>
        <authorList>
            <person name="Klenk H.-P."/>
        </authorList>
    </citation>
    <scope>NUCLEOTIDE SEQUENCE</scope>
    <source>
        <strain evidence="1">DSM 44707</strain>
    </source>
</reference>
<comment type="caution">
    <text evidence="1">The sequence shown here is derived from an EMBL/GenBank/DDBJ whole genome shotgun (WGS) entry which is preliminary data.</text>
</comment>
<proteinExistence type="predicted"/>
<keyword evidence="1" id="KW-0238">DNA-binding</keyword>
<accession>A0AAE3YP19</accession>
<dbReference type="EMBL" id="JAVDYB010000001">
    <property type="protein sequence ID" value="MDR7275649.1"/>
    <property type="molecule type" value="Genomic_DNA"/>
</dbReference>
<dbReference type="Proteomes" id="UP001183643">
    <property type="component" value="Unassembled WGS sequence"/>
</dbReference>
<dbReference type="AlphaFoldDB" id="A0AAE3YP19"/>
<evidence type="ECO:0000313" key="2">
    <source>
        <dbReference type="Proteomes" id="UP001183643"/>
    </source>
</evidence>
<dbReference type="RefSeq" id="WP_310366870.1">
    <property type="nucleotide sequence ID" value="NZ_JAVDYB010000001.1"/>
</dbReference>
<evidence type="ECO:0000313" key="1">
    <source>
        <dbReference type="EMBL" id="MDR7275649.1"/>
    </source>
</evidence>